<dbReference type="InterPro" id="IPR043128">
    <property type="entry name" value="Rev_trsase/Diguanyl_cyclase"/>
</dbReference>
<name>A0A8D8RW11_9HEMI</name>
<accession>A0A8D8RW11</accession>
<dbReference type="Gene3D" id="3.30.70.270">
    <property type="match status" value="1"/>
</dbReference>
<dbReference type="InterPro" id="IPR043502">
    <property type="entry name" value="DNA/RNA_pol_sf"/>
</dbReference>
<dbReference type="CDD" id="cd00303">
    <property type="entry name" value="retropepsin_like"/>
    <property type="match status" value="1"/>
</dbReference>
<dbReference type="EMBL" id="HBUF01183614">
    <property type="protein sequence ID" value="CAG6655991.1"/>
    <property type="molecule type" value="Transcribed_RNA"/>
</dbReference>
<dbReference type="Gene3D" id="3.10.10.10">
    <property type="entry name" value="HIV Type 1 Reverse Transcriptase, subunit A, domain 1"/>
    <property type="match status" value="1"/>
</dbReference>
<dbReference type="Pfam" id="PF05380">
    <property type="entry name" value="Peptidase_A17"/>
    <property type="match status" value="1"/>
</dbReference>
<protein>
    <recommendedName>
        <fullName evidence="3">Integrase zinc-binding domain-containing protein</fullName>
    </recommendedName>
</protein>
<dbReference type="PANTHER" id="PTHR47331:SF1">
    <property type="entry name" value="GAG-LIKE PROTEIN"/>
    <property type="match status" value="1"/>
</dbReference>
<reference evidence="2" key="1">
    <citation type="submission" date="2021-05" db="EMBL/GenBank/DDBJ databases">
        <authorList>
            <person name="Alioto T."/>
            <person name="Alioto T."/>
            <person name="Gomez Garrido J."/>
        </authorList>
    </citation>
    <scope>NUCLEOTIDE SEQUENCE</scope>
</reference>
<feature type="region of interest" description="Disordered" evidence="1">
    <location>
        <begin position="318"/>
        <end position="346"/>
    </location>
</feature>
<evidence type="ECO:0000313" key="2">
    <source>
        <dbReference type="EMBL" id="CAG6655991.1"/>
    </source>
</evidence>
<dbReference type="GO" id="GO:0071897">
    <property type="term" value="P:DNA biosynthetic process"/>
    <property type="evidence" value="ECO:0007669"/>
    <property type="project" value="UniProtKB-ARBA"/>
</dbReference>
<proteinExistence type="predicted"/>
<feature type="region of interest" description="Disordered" evidence="1">
    <location>
        <begin position="418"/>
        <end position="440"/>
    </location>
</feature>
<dbReference type="SUPFAM" id="SSF56672">
    <property type="entry name" value="DNA/RNA polymerases"/>
    <property type="match status" value="1"/>
</dbReference>
<feature type="compositionally biased region" description="Polar residues" evidence="1">
    <location>
        <begin position="425"/>
        <end position="440"/>
    </location>
</feature>
<dbReference type="PANTHER" id="PTHR47331">
    <property type="entry name" value="PHD-TYPE DOMAIN-CONTAINING PROTEIN"/>
    <property type="match status" value="1"/>
</dbReference>
<dbReference type="InterPro" id="IPR008042">
    <property type="entry name" value="Retrotrans_Pao"/>
</dbReference>
<evidence type="ECO:0000256" key="1">
    <source>
        <dbReference type="SAM" id="MobiDB-lite"/>
    </source>
</evidence>
<sequence>MGPPPLLTLHQQKLKKNEGLRDKYFKSLQTTYKLIGSSSEQSQFLVRASRINETYASFEHLEEELIQCNSECLEEEDKVKLLSEEGEAFYVAIIAHHKDIVSPPPPPPPVSASIVSAPPPPVSASIQPTVNCSVSEPEHRPNIPKINIEPFHGAFENFSSFKSLFDTLIHKTKLTNIEKFSYLISLLRGKALQTIKTIEFNEVNYQKAYDKLVAEFSNPRLVATHYLNKILSVKPASFENPATLRFFLDQYNTDVESLHDLHLESLTDFVFLHIALKNLPVETRRLFECDQSDQMPTLQKLMLFLKKRLNVLEMSPDVRKPSSAMPHSFLSTMSDRKPPPSKSFDQNHQKLSTICPVCKQNHRIHQCPMFIDMSVSDRQNAVANAKLCFACLGPHPRSQCQSTYTCRTCHDRNHHSMLHKPNIRGNPSMTKSNADPPSTSLACHQSSANTVLLGTAIAEVQCSSGFWHKARIVIDPGSMVNFITSSLAQTLNLPLVPTPRLVTGLGHTPVQTSQMCVNFKLSPVNVPHLPSLSVDATVLSNISAEIPHKPIPVHVAEKFKNMCLADYSIFQSPAKVDILLGAAHLSQILLPGQAIIPGQPSCWPTIFGHVLIGEVPDTDVSPTYQSLFVDAQNDVLRSQLQQFWEAEEITPRKFSSPDDMACEKNFEETHYRNEEGQFVVRLPFKSNPSEIGSTRETALRQFYSLERKLDKDVETKEMYHANIQGYFDQNQIEIAKSPSPIVLPHHAVIRQSSSSPLRVVFNASQPSNNSKTLNSAMHIGPKLQHDVGDIILLFRLHAVALCADIRQMYRAIIIHPDDRQFQHIFWRFNKDEPVQEWELKRLTFGFTPASYLAQKCLHTLAITEKEKFPTACQALLNSCYVDDIVTGAESVEAAQQLRQDLVCLLQSGGFELKKFSSSSPTVLSDVPLEDQESLHLHDDNSIKVLGLHWDPTHDHFHYTIKIQPQKNITKRTLLSHVASIFDINGYLTHLVIFLKILLQKIWITKGDWDDQLPPELLSQWNEFVRELPCLTDLVIPRYISHTQAMTYQLIAFSDASSAAMSCTIYLRISCADGTILVHLLRAKSKVAPLKTVSIPRLELNAAYLLVKMIKSLDHFTKSLKIETIQCFSDSTTTLAWIQTPPYLLKTYVANRVATIVETIAPSHWRYVPTSMNPADLATRGLLPSQVMHHHDFWFHGPEFLYQDPSTWPTLPSLPATEKLPELKPNITLVSQEKPVPDMIKLIEKYSSLMKLQRVIAWMFRFVNNCHKKREDRVFGFLSPIEIASAMSACVSATQKFYFPDEIKILKQEKPYLGSLKNLSPFLNPSSGILMVGGRLRNAPLPVDSKHPMLLPAKSHLAKLLVNYLHIYSLHGGARLIQSLLQRQYWIVGARNLIKQCVFSCLKCYKLSATVRPPYMGDIPISRFTQGRCFINVAIDFAGPYLLKSEPRRNSPIVKY</sequence>
<evidence type="ECO:0008006" key="3">
    <source>
        <dbReference type="Google" id="ProtNLM"/>
    </source>
</evidence>
<dbReference type="Pfam" id="PF03564">
    <property type="entry name" value="DUF1759"/>
    <property type="match status" value="1"/>
</dbReference>
<dbReference type="InterPro" id="IPR005312">
    <property type="entry name" value="DUF1759"/>
</dbReference>
<organism evidence="2">
    <name type="scientific">Cacopsylla melanoneura</name>
    <dbReference type="NCBI Taxonomy" id="428564"/>
    <lineage>
        <taxon>Eukaryota</taxon>
        <taxon>Metazoa</taxon>
        <taxon>Ecdysozoa</taxon>
        <taxon>Arthropoda</taxon>
        <taxon>Hexapoda</taxon>
        <taxon>Insecta</taxon>
        <taxon>Pterygota</taxon>
        <taxon>Neoptera</taxon>
        <taxon>Paraneoptera</taxon>
        <taxon>Hemiptera</taxon>
        <taxon>Sternorrhyncha</taxon>
        <taxon>Psylloidea</taxon>
        <taxon>Psyllidae</taxon>
        <taxon>Psyllinae</taxon>
        <taxon>Cacopsylla</taxon>
    </lineage>
</organism>